<organism evidence="5 6">
    <name type="scientific">Amycolatopsis marina</name>
    <dbReference type="NCBI Taxonomy" id="490629"/>
    <lineage>
        <taxon>Bacteria</taxon>
        <taxon>Bacillati</taxon>
        <taxon>Actinomycetota</taxon>
        <taxon>Actinomycetes</taxon>
        <taxon>Pseudonocardiales</taxon>
        <taxon>Pseudonocardiaceae</taxon>
        <taxon>Amycolatopsis</taxon>
    </lineage>
</organism>
<dbReference type="EMBL" id="FOKG01000007">
    <property type="protein sequence ID" value="SFB25552.1"/>
    <property type="molecule type" value="Genomic_DNA"/>
</dbReference>
<gene>
    <name evidence="5" type="ORF">SAMN05216266_10736</name>
</gene>
<reference evidence="6" key="1">
    <citation type="submission" date="2016-10" db="EMBL/GenBank/DDBJ databases">
        <authorList>
            <person name="Varghese N."/>
            <person name="Submissions S."/>
        </authorList>
    </citation>
    <scope>NUCLEOTIDE SEQUENCE [LARGE SCALE GENOMIC DNA]</scope>
    <source>
        <strain evidence="6">CGMCC 4.3568</strain>
    </source>
</reference>
<dbReference type="Proteomes" id="UP000243799">
    <property type="component" value="Unassembled WGS sequence"/>
</dbReference>
<dbReference type="Gene3D" id="1.10.10.60">
    <property type="entry name" value="Homeodomain-like"/>
    <property type="match status" value="2"/>
</dbReference>
<dbReference type="InterPro" id="IPR050204">
    <property type="entry name" value="AraC_XylS_family_regulators"/>
</dbReference>
<accession>A0A1I0ZJN1</accession>
<dbReference type="PANTHER" id="PTHR46796">
    <property type="entry name" value="HTH-TYPE TRANSCRIPTIONAL ACTIVATOR RHAS-RELATED"/>
    <property type="match status" value="1"/>
</dbReference>
<evidence type="ECO:0000313" key="6">
    <source>
        <dbReference type="Proteomes" id="UP000243799"/>
    </source>
</evidence>
<sequence>MDDIVRRAVERAIGTMQEQLGERLTIDDLARSAMFSKFHFSRVFQQATGVSPGRFLSALRVTESKRLLLSTSITVADISHRVGYNSVGTFSTRFSRSVGAPPIAYRQLRGVLPWVPAGQAHRGTRFGPVRGRVRVPPGTNPGTVFVGLFPSRIPEGPLAACVILDEPGPYLFQNVPQGTWHVVAQCLFRDERNDMIYTGHHGPITIQSDVARIADVQLRPTRIFDPPVLLALPNPGLNPPVRVAV</sequence>
<dbReference type="GO" id="GO:0003700">
    <property type="term" value="F:DNA-binding transcription factor activity"/>
    <property type="evidence" value="ECO:0007669"/>
    <property type="project" value="InterPro"/>
</dbReference>
<evidence type="ECO:0000259" key="4">
    <source>
        <dbReference type="PROSITE" id="PS01124"/>
    </source>
</evidence>
<dbReference type="PROSITE" id="PS01124">
    <property type="entry name" value="HTH_ARAC_FAMILY_2"/>
    <property type="match status" value="1"/>
</dbReference>
<dbReference type="SUPFAM" id="SSF46689">
    <property type="entry name" value="Homeodomain-like"/>
    <property type="match status" value="2"/>
</dbReference>
<keyword evidence="2" id="KW-0238">DNA-binding</keyword>
<dbReference type="InterPro" id="IPR009057">
    <property type="entry name" value="Homeodomain-like_sf"/>
</dbReference>
<proteinExistence type="predicted"/>
<dbReference type="PROSITE" id="PS00041">
    <property type="entry name" value="HTH_ARAC_FAMILY_1"/>
    <property type="match status" value="1"/>
</dbReference>
<dbReference type="AlphaFoldDB" id="A0A1I0ZJN1"/>
<evidence type="ECO:0000256" key="3">
    <source>
        <dbReference type="ARBA" id="ARBA00023163"/>
    </source>
</evidence>
<dbReference type="STRING" id="490629.SAMN05216266_10736"/>
<keyword evidence="3" id="KW-0804">Transcription</keyword>
<dbReference type="OrthoDB" id="9816011at2"/>
<dbReference type="GO" id="GO:0043565">
    <property type="term" value="F:sequence-specific DNA binding"/>
    <property type="evidence" value="ECO:0007669"/>
    <property type="project" value="InterPro"/>
</dbReference>
<evidence type="ECO:0000256" key="2">
    <source>
        <dbReference type="ARBA" id="ARBA00023125"/>
    </source>
</evidence>
<evidence type="ECO:0000256" key="1">
    <source>
        <dbReference type="ARBA" id="ARBA00023015"/>
    </source>
</evidence>
<keyword evidence="6" id="KW-1185">Reference proteome</keyword>
<dbReference type="SMART" id="SM00342">
    <property type="entry name" value="HTH_ARAC"/>
    <property type="match status" value="1"/>
</dbReference>
<dbReference type="InterPro" id="IPR018062">
    <property type="entry name" value="HTH_AraC-typ_CS"/>
</dbReference>
<keyword evidence="1" id="KW-0805">Transcription regulation</keyword>
<protein>
    <submittedName>
        <fullName evidence="5">Transcriptional regulator, AraC family</fullName>
    </submittedName>
</protein>
<dbReference type="InterPro" id="IPR018060">
    <property type="entry name" value="HTH_AraC"/>
</dbReference>
<name>A0A1I0ZJN1_9PSEU</name>
<feature type="domain" description="HTH araC/xylS-type" evidence="4">
    <location>
        <begin position="10"/>
        <end position="108"/>
    </location>
</feature>
<evidence type="ECO:0000313" key="5">
    <source>
        <dbReference type="EMBL" id="SFB25552.1"/>
    </source>
</evidence>
<dbReference type="RefSeq" id="WP_091673335.1">
    <property type="nucleotide sequence ID" value="NZ_FOKG01000007.1"/>
</dbReference>
<dbReference type="Pfam" id="PF12833">
    <property type="entry name" value="HTH_18"/>
    <property type="match status" value="1"/>
</dbReference>